<keyword evidence="3" id="KW-1185">Reference proteome</keyword>
<keyword evidence="1" id="KW-1133">Transmembrane helix</keyword>
<evidence type="ECO:0000313" key="3">
    <source>
        <dbReference type="Proteomes" id="UP000541033"/>
    </source>
</evidence>
<proteinExistence type="predicted"/>
<organism evidence="2 3">
    <name type="scientific">Lysinibacter cavernae</name>
    <dbReference type="NCBI Taxonomy" id="1640652"/>
    <lineage>
        <taxon>Bacteria</taxon>
        <taxon>Bacillati</taxon>
        <taxon>Actinomycetota</taxon>
        <taxon>Actinomycetes</taxon>
        <taxon>Micrococcales</taxon>
        <taxon>Microbacteriaceae</taxon>
        <taxon>Lysinibacter</taxon>
    </lineage>
</organism>
<comment type="caution">
    <text evidence="2">The sequence shown here is derived from an EMBL/GenBank/DDBJ whole genome shotgun (WGS) entry which is preliminary data.</text>
</comment>
<feature type="transmembrane region" description="Helical" evidence="1">
    <location>
        <begin position="28"/>
        <end position="49"/>
    </location>
</feature>
<dbReference type="EMBL" id="JAAMOX010000001">
    <property type="protein sequence ID" value="NIH53257.1"/>
    <property type="molecule type" value="Genomic_DNA"/>
</dbReference>
<dbReference type="AlphaFoldDB" id="A0A7X5TU48"/>
<name>A0A7X5TU48_9MICO</name>
<evidence type="ECO:0000256" key="1">
    <source>
        <dbReference type="SAM" id="Phobius"/>
    </source>
</evidence>
<gene>
    <name evidence="2" type="ORF">FHX76_001125</name>
</gene>
<keyword evidence="1" id="KW-0812">Transmembrane</keyword>
<evidence type="ECO:0000313" key="2">
    <source>
        <dbReference type="EMBL" id="NIH53257.1"/>
    </source>
</evidence>
<dbReference type="Proteomes" id="UP000541033">
    <property type="component" value="Unassembled WGS sequence"/>
</dbReference>
<dbReference type="RefSeq" id="WP_167148724.1">
    <property type="nucleotide sequence ID" value="NZ_JAAMOX010000001.1"/>
</dbReference>
<protein>
    <submittedName>
        <fullName evidence="2">Uncharacterized protein</fullName>
    </submittedName>
</protein>
<reference evidence="2 3" key="1">
    <citation type="submission" date="2020-02" db="EMBL/GenBank/DDBJ databases">
        <title>Sequencing the genomes of 1000 actinobacteria strains.</title>
        <authorList>
            <person name="Klenk H.-P."/>
        </authorList>
    </citation>
    <scope>NUCLEOTIDE SEQUENCE [LARGE SCALE GENOMIC DNA]</scope>
    <source>
        <strain evidence="2 3">DSM 27960</strain>
    </source>
</reference>
<sequence length="244" mass="26060">MSRLVTGWQFRDGNEIELSDAGRTVLRVRGMIGVVAMLVASGIILSLWAQHEQSEAAREAETARAEFQQQVDDLWGNGGTNVSTKILIDDVLPATGEPNEDTAGSSAVVGYQVVQDSGTSPAYLQRVPGWKQRGSADTALAMNRERDALLSRADLVIGVTTRCDVSGLSVESDPERVIIRIDRVPSELVRQYSNGVGMDAGYCAKSGPFDPIALVPIDLPEPLGNRAVMLPDGSAVAELTADLP</sequence>
<accession>A0A7X5TU48</accession>
<keyword evidence="1" id="KW-0472">Membrane</keyword>